<proteinExistence type="inferred from homology"/>
<evidence type="ECO:0000256" key="3">
    <source>
        <dbReference type="ARBA" id="ARBA00022664"/>
    </source>
</evidence>
<dbReference type="PROSITE" id="PS51562">
    <property type="entry name" value="RNA_CAP0_MT"/>
    <property type="match status" value="1"/>
</dbReference>
<dbReference type="Proteomes" id="UP000835052">
    <property type="component" value="Unassembled WGS sequence"/>
</dbReference>
<feature type="domain" description="MRNA cap 0 methyltransferase" evidence="14">
    <location>
        <begin position="24"/>
        <end position="327"/>
    </location>
</feature>
<comment type="similarity">
    <text evidence="10">Belongs to the class I-like SAM-binding methyltransferase superfamily. mRNA cap 0 methyltransferase family.</text>
</comment>
<evidence type="ECO:0000256" key="2">
    <source>
        <dbReference type="ARBA" id="ARBA00022603"/>
    </source>
</evidence>
<feature type="binding site" evidence="12">
    <location>
        <begin position="33"/>
        <end position="34"/>
    </location>
    <ligand>
        <name>mRNA</name>
        <dbReference type="ChEBI" id="CHEBI:33699"/>
    </ligand>
</feature>
<dbReference type="GO" id="GO:0003723">
    <property type="term" value="F:RNA binding"/>
    <property type="evidence" value="ECO:0007669"/>
    <property type="project" value="UniProtKB-KW"/>
</dbReference>
<dbReference type="SUPFAM" id="SSF53335">
    <property type="entry name" value="S-adenosyl-L-methionine-dependent methyltransferases"/>
    <property type="match status" value="1"/>
</dbReference>
<protein>
    <recommendedName>
        <fullName evidence="10">mRNA cap guanine-N(7) methyltransferase</fullName>
        <ecNumber evidence="10">2.1.1.56</ecNumber>
    </recommendedName>
    <alternativeName>
        <fullName evidence="10">mRNA (guanine-N(7))-methyltransferase</fullName>
    </alternativeName>
    <alternativeName>
        <fullName evidence="10">mRNA cap methyltransferase</fullName>
    </alternativeName>
</protein>
<dbReference type="PIRSF" id="PIRSF028762">
    <property type="entry name" value="ABD1"/>
    <property type="match status" value="1"/>
</dbReference>
<comment type="catalytic activity">
    <reaction evidence="9">
        <text>a 5'-end (5'-triphosphoguanosine)-ribonucleoside in mRNA + S-adenosyl-L-methionine = a 5'-end (N(7)-methyl 5'-triphosphoguanosine)-ribonucleoside in mRNA + S-adenosyl-L-homocysteine</text>
        <dbReference type="Rhea" id="RHEA:67008"/>
        <dbReference type="Rhea" id="RHEA-COMP:17166"/>
        <dbReference type="Rhea" id="RHEA-COMP:17167"/>
        <dbReference type="ChEBI" id="CHEBI:57856"/>
        <dbReference type="ChEBI" id="CHEBI:59789"/>
        <dbReference type="ChEBI" id="CHEBI:156461"/>
        <dbReference type="ChEBI" id="CHEBI:167617"/>
        <dbReference type="EC" id="2.1.1.56"/>
    </reaction>
</comment>
<keyword evidence="2 10" id="KW-0489">Methyltransferase</keyword>
<feature type="site" description="mRNA cap binding" evidence="12">
    <location>
        <position position="143"/>
    </location>
</feature>
<feature type="binding site" evidence="11">
    <location>
        <position position="139"/>
    </location>
    <ligand>
        <name>S-adenosyl-L-methionine</name>
        <dbReference type="ChEBI" id="CHEBI:59789"/>
    </ligand>
</feature>
<keyword evidence="16" id="KW-1185">Reference proteome</keyword>
<feature type="compositionally biased region" description="Basic and acidic residues" evidence="13">
    <location>
        <begin position="330"/>
        <end position="359"/>
    </location>
</feature>
<dbReference type="EC" id="2.1.1.56" evidence="10"/>
<feature type="site" description="mRNA cap binding" evidence="12">
    <location>
        <position position="65"/>
    </location>
</feature>
<feature type="region of interest" description="Disordered" evidence="13">
    <location>
        <begin position="330"/>
        <end position="375"/>
    </location>
</feature>
<dbReference type="AlphaFoldDB" id="A0A8S1GSU9"/>
<evidence type="ECO:0000313" key="16">
    <source>
        <dbReference type="Proteomes" id="UP000835052"/>
    </source>
</evidence>
<keyword evidence="6 10" id="KW-0694">RNA-binding</keyword>
<comment type="subcellular location">
    <subcellularLocation>
        <location evidence="1 10">Nucleus</location>
    </subcellularLocation>
</comment>
<evidence type="ECO:0000256" key="12">
    <source>
        <dbReference type="PIRSR" id="PIRSR028762-2"/>
    </source>
</evidence>
<evidence type="ECO:0000256" key="10">
    <source>
        <dbReference type="PIRNR" id="PIRNR028762"/>
    </source>
</evidence>
<dbReference type="PANTHER" id="PTHR12189">
    <property type="entry name" value="MRNA GUANINE-7- METHYLTRANSFERASE"/>
    <property type="match status" value="1"/>
</dbReference>
<dbReference type="CDD" id="cd02440">
    <property type="entry name" value="AdoMet_MTases"/>
    <property type="match status" value="1"/>
</dbReference>
<evidence type="ECO:0000256" key="7">
    <source>
        <dbReference type="ARBA" id="ARBA00023042"/>
    </source>
</evidence>
<evidence type="ECO:0000256" key="4">
    <source>
        <dbReference type="ARBA" id="ARBA00022679"/>
    </source>
</evidence>
<keyword evidence="5 10" id="KW-0949">S-adenosyl-L-methionine</keyword>
<evidence type="ECO:0000256" key="13">
    <source>
        <dbReference type="SAM" id="MobiDB-lite"/>
    </source>
</evidence>
<comment type="caution">
    <text evidence="15">The sequence shown here is derived from an EMBL/GenBank/DDBJ whole genome shotgun (WGS) entry which is preliminary data.</text>
</comment>
<dbReference type="InterPro" id="IPR004971">
    <property type="entry name" value="mRNA_G-N7_MeTrfase_dom"/>
</dbReference>
<evidence type="ECO:0000256" key="9">
    <source>
        <dbReference type="ARBA" id="ARBA00044712"/>
    </source>
</evidence>
<evidence type="ECO:0000313" key="15">
    <source>
        <dbReference type="EMBL" id="CAD6184770.1"/>
    </source>
</evidence>
<feature type="compositionally biased region" description="Basic and acidic residues" evidence="13">
    <location>
        <begin position="366"/>
        <end position="375"/>
    </location>
</feature>
<feature type="site" description="mRNA cap binding" evidence="12">
    <location>
        <position position="230"/>
    </location>
</feature>
<organism evidence="15 16">
    <name type="scientific">Caenorhabditis auriculariae</name>
    <dbReference type="NCBI Taxonomy" id="2777116"/>
    <lineage>
        <taxon>Eukaryota</taxon>
        <taxon>Metazoa</taxon>
        <taxon>Ecdysozoa</taxon>
        <taxon>Nematoda</taxon>
        <taxon>Chromadorea</taxon>
        <taxon>Rhabditida</taxon>
        <taxon>Rhabditina</taxon>
        <taxon>Rhabditomorpha</taxon>
        <taxon>Rhabditoidea</taxon>
        <taxon>Rhabditidae</taxon>
        <taxon>Peloderinae</taxon>
        <taxon>Caenorhabditis</taxon>
    </lineage>
</organism>
<feature type="binding site" evidence="11">
    <location>
        <position position="62"/>
    </location>
    <ligand>
        <name>S-adenosyl-L-methionine</name>
        <dbReference type="ChEBI" id="CHEBI:59789"/>
    </ligand>
</feature>
<dbReference type="Gene3D" id="3.40.50.150">
    <property type="entry name" value="Vaccinia Virus protein VP39"/>
    <property type="match status" value="1"/>
</dbReference>
<dbReference type="Pfam" id="PF03291">
    <property type="entry name" value="mRNA_G-N7_MeTrfase"/>
    <property type="match status" value="1"/>
</dbReference>
<feature type="binding site" evidence="11">
    <location>
        <position position="84"/>
    </location>
    <ligand>
        <name>S-adenosyl-L-methionine</name>
        <dbReference type="ChEBI" id="CHEBI:59789"/>
    </ligand>
</feature>
<evidence type="ECO:0000256" key="5">
    <source>
        <dbReference type="ARBA" id="ARBA00022691"/>
    </source>
</evidence>
<evidence type="ECO:0000256" key="11">
    <source>
        <dbReference type="PIRSR" id="PIRSR028762-1"/>
    </source>
</evidence>
<feature type="binding site" evidence="11">
    <location>
        <position position="144"/>
    </location>
    <ligand>
        <name>S-adenosyl-L-methionine</name>
        <dbReference type="ChEBI" id="CHEBI:59789"/>
    </ligand>
</feature>
<feature type="site" description="mRNA cap binding" evidence="12">
    <location>
        <position position="319"/>
    </location>
</feature>
<dbReference type="OrthoDB" id="10248867at2759"/>
<evidence type="ECO:0000256" key="6">
    <source>
        <dbReference type="ARBA" id="ARBA00022884"/>
    </source>
</evidence>
<evidence type="ECO:0000256" key="1">
    <source>
        <dbReference type="ARBA" id="ARBA00004123"/>
    </source>
</evidence>
<keyword evidence="7 10" id="KW-0506">mRNA capping</keyword>
<dbReference type="InterPro" id="IPR039753">
    <property type="entry name" value="RG7MT1"/>
</dbReference>
<evidence type="ECO:0000256" key="8">
    <source>
        <dbReference type="ARBA" id="ARBA00023242"/>
    </source>
</evidence>
<dbReference type="InterPro" id="IPR016899">
    <property type="entry name" value="mRNA_G-N7_MeTrfase_euk"/>
</dbReference>
<dbReference type="EMBL" id="CAJGYM010000001">
    <property type="protein sequence ID" value="CAD6184770.1"/>
    <property type="molecule type" value="Genomic_DNA"/>
</dbReference>
<keyword evidence="8 10" id="KW-0539">Nucleus</keyword>
<gene>
    <name evidence="15" type="ORF">CAUJ_LOCUS689</name>
</gene>
<dbReference type="InterPro" id="IPR029063">
    <property type="entry name" value="SAM-dependent_MTases_sf"/>
</dbReference>
<dbReference type="GO" id="GO:0005634">
    <property type="term" value="C:nucleus"/>
    <property type="evidence" value="ECO:0007669"/>
    <property type="project" value="UniProtKB-SubCell"/>
</dbReference>
<dbReference type="FunFam" id="3.40.50.150:FF:000093">
    <property type="entry name" value="mRNA cap guanine-N7 methyltransferase"/>
    <property type="match status" value="1"/>
</dbReference>
<keyword evidence="3 10" id="KW-0507">mRNA processing</keyword>
<feature type="site" description="mRNA cap binding" evidence="12">
    <location>
        <position position="96"/>
    </location>
</feature>
<reference evidence="15" key="1">
    <citation type="submission" date="2020-10" db="EMBL/GenBank/DDBJ databases">
        <authorList>
            <person name="Kikuchi T."/>
        </authorList>
    </citation>
    <scope>NUCLEOTIDE SEQUENCE</scope>
    <source>
        <strain evidence="15">NKZ352</strain>
    </source>
</reference>
<sequence>MSANQVAEHYNSVKQTGIDDRKESRIFHLRNFNNWIKSQLINEATNRLRDDGVRNPRIFDLACGKGGDLRKWDIARAETVTMADIASVSIDQAKGRYEEMRQRNRNRIFTADFMVVDCTKEDIMEKMKDKKPYDLTSCQFALHYSFVDEKSARTFIRNAVKPLRPGGIFIGTLPDAERIVWAARESEDGEFKNSVCSIRYENVDELRDGKPPLFGAKFHFVLDSQVNCPEFLAYFPLLQHLLEQEGMELLFVKTFPEAIEEWKEAGANLMGRMRALEKYPADQGEKLSGGPEEYKHVEGVGNNPVGTLSESEWQAVCMYLVFAFRKRKTPADNGKEEENTEENHRNERKAAEEVDRSVVDEAGEDVEVKRRKTDEDVFKSEKTEVELTKEV</sequence>
<name>A0A8S1GSU9_9PELO</name>
<dbReference type="PANTHER" id="PTHR12189:SF2">
    <property type="entry name" value="MRNA CAP GUANINE-N7 METHYLTRANSFERASE"/>
    <property type="match status" value="1"/>
</dbReference>
<dbReference type="GO" id="GO:0004482">
    <property type="term" value="F:mRNA 5'-cap (guanine-N7-)-methyltransferase activity"/>
    <property type="evidence" value="ECO:0007669"/>
    <property type="project" value="UniProtKB-EC"/>
</dbReference>
<feature type="site" description="mRNA cap binding" evidence="12">
    <location>
        <position position="71"/>
    </location>
</feature>
<accession>A0A8S1GSU9</accession>
<evidence type="ECO:0000259" key="14">
    <source>
        <dbReference type="PROSITE" id="PS51562"/>
    </source>
</evidence>
<feature type="binding site" evidence="11">
    <location>
        <position position="117"/>
    </location>
    <ligand>
        <name>S-adenosyl-L-methionine</name>
        <dbReference type="ChEBI" id="CHEBI:59789"/>
    </ligand>
</feature>
<keyword evidence="4 10" id="KW-0808">Transferase</keyword>
<feature type="binding site" evidence="11">
    <location>
        <position position="37"/>
    </location>
    <ligand>
        <name>S-adenosyl-L-methionine</name>
        <dbReference type="ChEBI" id="CHEBI:59789"/>
    </ligand>
</feature>